<dbReference type="Pfam" id="PF09348">
    <property type="entry name" value="DUF1990"/>
    <property type="match status" value="1"/>
</dbReference>
<organism evidence="2 3">
    <name type="scientific">Dermacoccus abyssi</name>
    <dbReference type="NCBI Taxonomy" id="322596"/>
    <lineage>
        <taxon>Bacteria</taxon>
        <taxon>Bacillati</taxon>
        <taxon>Actinomycetota</taxon>
        <taxon>Actinomycetes</taxon>
        <taxon>Micrococcales</taxon>
        <taxon>Dermacoccaceae</taxon>
        <taxon>Dermacoccus</taxon>
    </lineage>
</organism>
<reference evidence="2 3" key="1">
    <citation type="submission" date="2019-08" db="EMBL/GenBank/DDBJ databases">
        <title>Dermacoccus abyssi strain HZAU 226, whole genome Nanopore sequencing project.</title>
        <authorList>
            <person name="Guo A."/>
            <person name="Zhang X."/>
            <person name="Ruan Y."/>
            <person name="Liu W."/>
            <person name="Chen Q."/>
            <person name="Gu L."/>
        </authorList>
    </citation>
    <scope>NUCLEOTIDE SEQUENCE [LARGE SCALE GENOMIC DNA]</scope>
    <source>
        <strain evidence="2 3">HZAU 226</strain>
    </source>
</reference>
<sequence length="176" mass="19596">MSEATVERLARAQITAPSELLAFDFDDASATAPRGFERLAESALLRRSDLDAVGVELLSWGLQLGSGMTVRVSDVPLREGTIVLLGLGVGRVRLPIPCRVTEVIDEPHRRGFVYATLPGHPECGVECFLVERRGDDVWVSIDSLSRPGWLLTRIGAPVMRWAQRWMTRRYLRALAR</sequence>
<dbReference type="EMBL" id="CP043031">
    <property type="protein sequence ID" value="QEH94544.1"/>
    <property type="molecule type" value="Genomic_DNA"/>
</dbReference>
<keyword evidence="3" id="KW-1185">Reference proteome</keyword>
<evidence type="ECO:0000259" key="1">
    <source>
        <dbReference type="Pfam" id="PF09348"/>
    </source>
</evidence>
<dbReference type="PANTHER" id="PTHR34202">
    <property type="entry name" value="UPF0548 PROTEIN"/>
    <property type="match status" value="1"/>
</dbReference>
<gene>
    <name evidence="2" type="ORF">FV141_01095</name>
</gene>
<dbReference type="PANTHER" id="PTHR34202:SF1">
    <property type="entry name" value="UPF0548 PROTEIN"/>
    <property type="match status" value="1"/>
</dbReference>
<proteinExistence type="predicted"/>
<evidence type="ECO:0000313" key="3">
    <source>
        <dbReference type="Proteomes" id="UP000323565"/>
    </source>
</evidence>
<accession>A0ABX5ZFP4</accession>
<dbReference type="Proteomes" id="UP000323565">
    <property type="component" value="Chromosome"/>
</dbReference>
<name>A0ABX5ZFP4_9MICO</name>
<evidence type="ECO:0000313" key="2">
    <source>
        <dbReference type="EMBL" id="QEH94544.1"/>
    </source>
</evidence>
<protein>
    <submittedName>
        <fullName evidence="2">DUF1990 domain-containing protein</fullName>
    </submittedName>
</protein>
<feature type="domain" description="DUF1990" evidence="1">
    <location>
        <begin position="29"/>
        <end position="173"/>
    </location>
</feature>
<dbReference type="InterPro" id="IPR018960">
    <property type="entry name" value="DUF1990"/>
</dbReference>